<keyword evidence="3 14" id="KW-0645">Protease</keyword>
<dbReference type="FunFam" id="3.30.40.10:FF:000587">
    <property type="entry name" value="Ubiquitin carboxyl-terminal hydrolase"/>
    <property type="match status" value="1"/>
</dbReference>
<feature type="binding site" evidence="12">
    <location>
        <position position="177"/>
    </location>
    <ligand>
        <name>Zn(2+)</name>
        <dbReference type="ChEBI" id="CHEBI:29105"/>
    </ligand>
</feature>
<evidence type="ECO:0000256" key="3">
    <source>
        <dbReference type="ARBA" id="ARBA00022670"/>
    </source>
</evidence>
<evidence type="ECO:0000256" key="5">
    <source>
        <dbReference type="ARBA" id="ARBA00022737"/>
    </source>
</evidence>
<evidence type="ECO:0000259" key="18">
    <source>
        <dbReference type="PROSITE" id="PS50271"/>
    </source>
</evidence>
<gene>
    <name evidence="19" type="primary">ubp14</name>
    <name evidence="19" type="ORF">CFIMG_006313RA</name>
</gene>
<dbReference type="InterPro" id="IPR013083">
    <property type="entry name" value="Znf_RING/FYVE/PHD"/>
</dbReference>
<evidence type="ECO:0000313" key="20">
    <source>
        <dbReference type="Proteomes" id="UP000222788"/>
    </source>
</evidence>
<keyword evidence="9 14" id="KW-0788">Thiol protease</keyword>
<dbReference type="STRING" id="1035309.A0A2C5WT73"/>
<dbReference type="GO" id="GO:0004843">
    <property type="term" value="F:cysteine-type deubiquitinase activity"/>
    <property type="evidence" value="ECO:0007669"/>
    <property type="project" value="UniProtKB-UniRule"/>
</dbReference>
<dbReference type="OrthoDB" id="361536at2759"/>
<dbReference type="Pfam" id="PF00443">
    <property type="entry name" value="UCH"/>
    <property type="match status" value="1"/>
</dbReference>
<dbReference type="CDD" id="cd14386">
    <property type="entry name" value="UBA2_UBP5"/>
    <property type="match status" value="1"/>
</dbReference>
<evidence type="ECO:0000256" key="12">
    <source>
        <dbReference type="PIRSR" id="PIRSR016308-3"/>
    </source>
</evidence>
<evidence type="ECO:0000313" key="19">
    <source>
        <dbReference type="EMBL" id="PHH50838.1"/>
    </source>
</evidence>
<dbReference type="Pfam" id="PF02148">
    <property type="entry name" value="zf-UBP"/>
    <property type="match status" value="1"/>
</dbReference>
<feature type="region of interest" description="Disordered" evidence="15">
    <location>
        <begin position="698"/>
        <end position="723"/>
    </location>
</feature>
<evidence type="ECO:0000256" key="7">
    <source>
        <dbReference type="ARBA" id="ARBA00022786"/>
    </source>
</evidence>
<evidence type="ECO:0000256" key="13">
    <source>
        <dbReference type="PROSITE-ProRule" id="PRU00502"/>
    </source>
</evidence>
<reference evidence="19 20" key="1">
    <citation type="journal article" date="2013" name="Fungal Biol.">
        <title>Analysis of microsatellite markers in the genome of the plant pathogen Ceratocystis fimbriata.</title>
        <authorList>
            <person name="Simpson M.C."/>
            <person name="Wilken P.M."/>
            <person name="Coetzee M.P."/>
            <person name="Wingfield M.J."/>
            <person name="Wingfield B.D."/>
        </authorList>
    </citation>
    <scope>NUCLEOTIDE SEQUENCE [LARGE SCALE GENOMIC DNA]</scope>
    <source>
        <strain evidence="19 20">CBS 114723</strain>
    </source>
</reference>
<feature type="region of interest" description="Disordered" evidence="15">
    <location>
        <begin position="364"/>
        <end position="383"/>
    </location>
</feature>
<dbReference type="InterPro" id="IPR050164">
    <property type="entry name" value="Peptidase_C19"/>
</dbReference>
<dbReference type="SMART" id="SM00165">
    <property type="entry name" value="UBA"/>
    <property type="match status" value="2"/>
</dbReference>
<dbReference type="Gene3D" id="3.30.40.10">
    <property type="entry name" value="Zinc/RING finger domain, C3HC4 (zinc finger)"/>
    <property type="match status" value="2"/>
</dbReference>
<dbReference type="InterPro" id="IPR001394">
    <property type="entry name" value="Peptidase_C19_UCH"/>
</dbReference>
<dbReference type="SUPFAM" id="SSF54001">
    <property type="entry name" value="Cysteine proteinases"/>
    <property type="match status" value="1"/>
</dbReference>
<evidence type="ECO:0000256" key="8">
    <source>
        <dbReference type="ARBA" id="ARBA00022801"/>
    </source>
</evidence>
<reference evidence="19 20" key="2">
    <citation type="journal article" date="2013" name="IMA Fungus">
        <title>IMA Genome-F 1: Ceratocystis fimbriata: Draft nuclear genome sequence for the plant pathogen, Ceratocystis fimbriata.</title>
        <authorList>
            <person name="Wilken P.M."/>
            <person name="Steenkamp E.T."/>
            <person name="Wingfield M.J."/>
            <person name="de Beer Z.W."/>
            <person name="Wingfield B.D."/>
        </authorList>
    </citation>
    <scope>NUCLEOTIDE SEQUENCE [LARGE SCALE GENOMIC DNA]</scope>
    <source>
        <strain evidence="19 20">CBS 114723</strain>
    </source>
</reference>
<feature type="active site" description="Proton acceptor" evidence="11">
    <location>
        <position position="752"/>
    </location>
</feature>
<dbReference type="InterPro" id="IPR041432">
    <property type="entry name" value="UBP13_Znf-UBP_var"/>
</dbReference>
<dbReference type="GO" id="GO:0005829">
    <property type="term" value="C:cytosol"/>
    <property type="evidence" value="ECO:0007669"/>
    <property type="project" value="TreeGrafter"/>
</dbReference>
<evidence type="ECO:0000256" key="4">
    <source>
        <dbReference type="ARBA" id="ARBA00022723"/>
    </source>
</evidence>
<dbReference type="PIRSF" id="PIRSF016308">
    <property type="entry name" value="UBP"/>
    <property type="match status" value="1"/>
</dbReference>
<dbReference type="Pfam" id="PF00627">
    <property type="entry name" value="UBA"/>
    <property type="match status" value="2"/>
</dbReference>
<feature type="non-terminal residue" evidence="19">
    <location>
        <position position="795"/>
    </location>
</feature>
<dbReference type="EMBL" id="APWK03000111">
    <property type="protein sequence ID" value="PHH50838.1"/>
    <property type="molecule type" value="Genomic_DNA"/>
</dbReference>
<feature type="binding site" evidence="12">
    <location>
        <position position="207"/>
    </location>
    <ligand>
        <name>Zn(2+)</name>
        <dbReference type="ChEBI" id="CHEBI:29105"/>
    </ligand>
</feature>
<dbReference type="InterPro" id="IPR015940">
    <property type="entry name" value="UBA"/>
</dbReference>
<feature type="binding site" evidence="12">
    <location>
        <position position="194"/>
    </location>
    <ligand>
        <name>Zn(2+)</name>
        <dbReference type="ChEBI" id="CHEBI:29105"/>
    </ligand>
</feature>
<feature type="binding site" evidence="12">
    <location>
        <position position="174"/>
    </location>
    <ligand>
        <name>Zn(2+)</name>
        <dbReference type="ChEBI" id="CHEBI:29105"/>
    </ligand>
</feature>
<dbReference type="SUPFAM" id="SSF46934">
    <property type="entry name" value="UBA-like"/>
    <property type="match status" value="1"/>
</dbReference>
<feature type="domain" description="UBA" evidence="16">
    <location>
        <begin position="659"/>
        <end position="699"/>
    </location>
</feature>
<dbReference type="PROSITE" id="PS50030">
    <property type="entry name" value="UBA"/>
    <property type="match status" value="2"/>
</dbReference>
<evidence type="ECO:0000259" key="16">
    <source>
        <dbReference type="PROSITE" id="PS50030"/>
    </source>
</evidence>
<dbReference type="PANTHER" id="PTHR24006:SF664">
    <property type="entry name" value="UBIQUITIN CARBOXYL-TERMINAL HYDROLASE"/>
    <property type="match status" value="1"/>
</dbReference>
<dbReference type="SUPFAM" id="SSF57850">
    <property type="entry name" value="RING/U-box"/>
    <property type="match status" value="2"/>
</dbReference>
<keyword evidence="10 12" id="KW-0862">Zinc</keyword>
<evidence type="ECO:0000256" key="10">
    <source>
        <dbReference type="ARBA" id="ARBA00022833"/>
    </source>
</evidence>
<sequence>MTCPHVDSLALEPPRLSQSVYREDCTQCFDSIDNETGLDVCLQCFNGGCTKDRSHAALHASLRNHPLVANIRRVRKVVEREEPPLKMSKLAIAAETEADRYDTIVVARCLECSLDIDKTSEKLEPVISGLMKANTFSRQEEVKAWELELTECEHVICLEQDMAKEIKSGDLGHCTSCDLHENLWLCLQCGNLGCGRKQLGGVDGNSHGLAHATESGHGVAVKLGSITPEGNADVYCYKCDEERIDRNLAAHLANWGIKLADRQKTEKSLTELQIEQNLRWDFNMTTSDGQQLLPIFGAGLTGLKNLGNSCYLASILQCLFALPAFKERYYKPDDVPPNVFEPAADLETQLQKIADGLLSGRYSKPDESTMSLSPSPLNNPEQQAEPVHQRGIAPSMLKHLVGRGHGEFSTMRQQDAFELLQHLFTLITRASKADGTPDPTLKFRFALEQRLQCISCKKVRYSTTEQDSIFVDVPKDKIEASEDNEDKKDVYRPVTLKECLDRFTGEERVDLTCAACSSKDGYIKRQLFKTFPEVLVINASKMTVVNWVPVKVDVPVIMPLEPFLMDEYMSKGLQADEEELPEEKEPEASVFVPDATAMAMLEGMGFPPNRCHRGLHATGNNDANAAMEWIFAHMDDADIDSPLVLSSGSGAGPGAAASTADPEKIQMLTDMGFAVPQAKKALRETGGDMEGAVTWLFSHPDDPGDDGSEAVQQQSSANEAKDPCIAGSAGVPAKFQLQSLVCHKGTSIHTGHYVAFIRKQIEGQDTWVLFNDEKVVKAVDADEMAKFAYVYFLSR</sequence>
<dbReference type="PROSITE" id="PS50271">
    <property type="entry name" value="ZF_UBP"/>
    <property type="match status" value="1"/>
</dbReference>
<dbReference type="CDD" id="cd02658">
    <property type="entry name" value="Peptidase_C19B"/>
    <property type="match status" value="1"/>
</dbReference>
<dbReference type="Pfam" id="PF17807">
    <property type="entry name" value="zf-UBP_var"/>
    <property type="match status" value="1"/>
</dbReference>
<comment type="similarity">
    <text evidence="2 14">Belongs to the peptidase C19 family.</text>
</comment>
<dbReference type="Gene3D" id="3.90.70.10">
    <property type="entry name" value="Cysteine proteinases"/>
    <property type="match status" value="1"/>
</dbReference>
<dbReference type="CDD" id="cd14385">
    <property type="entry name" value="UBA1_spUBP14_like"/>
    <property type="match status" value="1"/>
</dbReference>
<evidence type="ECO:0000256" key="15">
    <source>
        <dbReference type="SAM" id="MobiDB-lite"/>
    </source>
</evidence>
<keyword evidence="8 14" id="KW-0378">Hydrolase</keyword>
<feature type="compositionally biased region" description="Polar residues" evidence="15">
    <location>
        <begin position="368"/>
        <end position="382"/>
    </location>
</feature>
<evidence type="ECO:0000256" key="9">
    <source>
        <dbReference type="ARBA" id="ARBA00022807"/>
    </source>
</evidence>
<dbReference type="InterPro" id="IPR038765">
    <property type="entry name" value="Papain-like_cys_pep_sf"/>
</dbReference>
<name>A0A2C5WT73_9PEZI</name>
<protein>
    <recommendedName>
        <fullName evidence="14">Ubiquitin carboxyl-terminal hydrolase</fullName>
        <ecNumber evidence="14">3.4.19.12</ecNumber>
    </recommendedName>
</protein>
<accession>A0A2C5WT73</accession>
<dbReference type="FunFam" id="1.10.8.10:FF:000086">
    <property type="entry name" value="Ubiquitin carboxyl-terminal hydrolase"/>
    <property type="match status" value="1"/>
</dbReference>
<dbReference type="InterPro" id="IPR016652">
    <property type="entry name" value="Ubiquitinyl_hydrolase"/>
</dbReference>
<evidence type="ECO:0000256" key="1">
    <source>
        <dbReference type="ARBA" id="ARBA00000707"/>
    </source>
</evidence>
<dbReference type="InterPro" id="IPR018200">
    <property type="entry name" value="USP_CS"/>
</dbReference>
<dbReference type="GO" id="GO:0005634">
    <property type="term" value="C:nucleus"/>
    <property type="evidence" value="ECO:0007669"/>
    <property type="project" value="TreeGrafter"/>
</dbReference>
<keyword evidence="6 13" id="KW-0863">Zinc-finger</keyword>
<comment type="caution">
    <text evidence="19">The sequence shown here is derived from an EMBL/GenBank/DDBJ whole genome shotgun (WGS) entry which is preliminary data.</text>
</comment>
<dbReference type="PROSITE" id="PS00972">
    <property type="entry name" value="USP_1"/>
    <property type="match status" value="1"/>
</dbReference>
<dbReference type="Gene3D" id="1.10.8.10">
    <property type="entry name" value="DNA helicase RuvA subunit, C-terminal domain"/>
    <property type="match status" value="2"/>
</dbReference>
<dbReference type="FunFam" id="3.90.70.10:FF:000235">
    <property type="entry name" value="Ubiquitin carboxyl-terminal hydrolase"/>
    <property type="match status" value="1"/>
</dbReference>
<dbReference type="PANTHER" id="PTHR24006">
    <property type="entry name" value="UBIQUITIN CARBOXYL-TERMINAL HYDROLASE"/>
    <property type="match status" value="1"/>
</dbReference>
<dbReference type="InterPro" id="IPR009060">
    <property type="entry name" value="UBA-like_sf"/>
</dbReference>
<dbReference type="Proteomes" id="UP000222788">
    <property type="component" value="Unassembled WGS sequence"/>
</dbReference>
<evidence type="ECO:0000256" key="11">
    <source>
        <dbReference type="PIRSR" id="PIRSR016308-1"/>
    </source>
</evidence>
<comment type="catalytic activity">
    <reaction evidence="1 14">
        <text>Thiol-dependent hydrolysis of ester, thioester, amide, peptide and isopeptide bonds formed by the C-terminal Gly of ubiquitin (a 76-residue protein attached to proteins as an intracellular targeting signal).</text>
        <dbReference type="EC" id="3.4.19.12"/>
    </reaction>
</comment>
<dbReference type="InterPro" id="IPR001607">
    <property type="entry name" value="Znf_UBP"/>
</dbReference>
<keyword evidence="7 14" id="KW-0833">Ubl conjugation pathway</keyword>
<dbReference type="GO" id="GO:0008270">
    <property type="term" value="F:zinc ion binding"/>
    <property type="evidence" value="ECO:0007669"/>
    <property type="project" value="UniProtKB-KW"/>
</dbReference>
<evidence type="ECO:0000259" key="17">
    <source>
        <dbReference type="PROSITE" id="PS50235"/>
    </source>
</evidence>
<evidence type="ECO:0000256" key="6">
    <source>
        <dbReference type="ARBA" id="ARBA00022771"/>
    </source>
</evidence>
<dbReference type="SMART" id="SM00290">
    <property type="entry name" value="ZnF_UBP"/>
    <property type="match status" value="2"/>
</dbReference>
<dbReference type="EC" id="3.4.19.12" evidence="14"/>
<feature type="domain" description="UBP-type" evidence="18">
    <location>
        <begin position="150"/>
        <end position="259"/>
    </location>
</feature>
<organism evidence="19 20">
    <name type="scientific">Ceratocystis fimbriata CBS 114723</name>
    <dbReference type="NCBI Taxonomy" id="1035309"/>
    <lineage>
        <taxon>Eukaryota</taxon>
        <taxon>Fungi</taxon>
        <taxon>Dikarya</taxon>
        <taxon>Ascomycota</taxon>
        <taxon>Pezizomycotina</taxon>
        <taxon>Sordariomycetes</taxon>
        <taxon>Hypocreomycetidae</taxon>
        <taxon>Microascales</taxon>
        <taxon>Ceratocystidaceae</taxon>
        <taxon>Ceratocystis</taxon>
    </lineage>
</organism>
<dbReference type="InterPro" id="IPR028889">
    <property type="entry name" value="USP"/>
</dbReference>
<proteinExistence type="inferred from homology"/>
<keyword evidence="5" id="KW-0677">Repeat</keyword>
<dbReference type="GO" id="GO:0016579">
    <property type="term" value="P:protein deubiquitination"/>
    <property type="evidence" value="ECO:0007669"/>
    <property type="project" value="InterPro"/>
</dbReference>
<dbReference type="PROSITE" id="PS00973">
    <property type="entry name" value="USP_2"/>
    <property type="match status" value="1"/>
</dbReference>
<dbReference type="AlphaFoldDB" id="A0A2C5WT73"/>
<dbReference type="PROSITE" id="PS50235">
    <property type="entry name" value="USP_3"/>
    <property type="match status" value="1"/>
</dbReference>
<evidence type="ECO:0000256" key="14">
    <source>
        <dbReference type="RuleBase" id="RU366025"/>
    </source>
</evidence>
<evidence type="ECO:0000256" key="2">
    <source>
        <dbReference type="ARBA" id="ARBA00009085"/>
    </source>
</evidence>
<dbReference type="FunFam" id="3.30.40.10:FF:000396">
    <property type="entry name" value="Ubiquitin carboxyl-terminal hydrolase"/>
    <property type="match status" value="1"/>
</dbReference>
<dbReference type="GO" id="GO:0006508">
    <property type="term" value="P:proteolysis"/>
    <property type="evidence" value="ECO:0007669"/>
    <property type="project" value="UniProtKB-KW"/>
</dbReference>
<keyword evidence="4 12" id="KW-0479">Metal-binding</keyword>
<keyword evidence="20" id="KW-1185">Reference proteome</keyword>
<feature type="domain" description="UBA" evidence="16">
    <location>
        <begin position="592"/>
        <end position="633"/>
    </location>
</feature>
<feature type="active site" description="Nucleophile" evidence="11">
    <location>
        <position position="310"/>
    </location>
</feature>
<feature type="domain" description="USP" evidence="17">
    <location>
        <begin position="301"/>
        <end position="795"/>
    </location>
</feature>